<feature type="transmembrane region" description="Helical" evidence="1">
    <location>
        <begin position="239"/>
        <end position="257"/>
    </location>
</feature>
<dbReference type="GO" id="GO:0016020">
    <property type="term" value="C:membrane"/>
    <property type="evidence" value="ECO:0007669"/>
    <property type="project" value="TreeGrafter"/>
</dbReference>
<dbReference type="Proteomes" id="UP000185596">
    <property type="component" value="Unassembled WGS sequence"/>
</dbReference>
<protein>
    <recommendedName>
        <fullName evidence="2">Acyltransferase 3 domain-containing protein</fullName>
    </recommendedName>
</protein>
<feature type="transmembrane region" description="Helical" evidence="1">
    <location>
        <begin position="169"/>
        <end position="187"/>
    </location>
</feature>
<sequence length="382" mass="42148">MPALTGYRFVLAFMVIACHGLYSSRLFEPGPTAEALAITAPLSIVAVSSFFILSGFILTWSAPAGDTVGRFYRRRFVKIFPNHVVTWALMLLVFAFVVTGPNPMYGFQDNQVSLGEALSNLFLVQNWLYDVQHVMGVNAPAWSISCEVFFYLLFPALFLLAKKIAPGRLWWWVGGVAALILLVPLPTFAIDGPMMAEWAPAPHAQVWLVYVFPPVRLLEFGLGILIARLVQTGQWPSLRVRWAAIPLVLTILASPVIPAGYLFAAAFALPAALVIPAIAQADLEDRRTWLRRPVVVLLGNASFALYLVHGPILYALRDLLGPERRFDDLTALGIVVGFILVSQVAALALYRYLEVPMMRRFARPRSTTASTPSPVPQQALTT</sequence>
<dbReference type="PANTHER" id="PTHR23028">
    <property type="entry name" value="ACETYLTRANSFERASE"/>
    <property type="match status" value="1"/>
</dbReference>
<dbReference type="GO" id="GO:0000271">
    <property type="term" value="P:polysaccharide biosynthetic process"/>
    <property type="evidence" value="ECO:0007669"/>
    <property type="project" value="TreeGrafter"/>
</dbReference>
<evidence type="ECO:0000313" key="4">
    <source>
        <dbReference type="Proteomes" id="UP000185596"/>
    </source>
</evidence>
<feature type="transmembrane region" description="Helical" evidence="1">
    <location>
        <begin position="329"/>
        <end position="353"/>
    </location>
</feature>
<feature type="domain" description="Acyltransferase 3" evidence="2">
    <location>
        <begin position="3"/>
        <end position="350"/>
    </location>
</feature>
<organism evidence="3 4">
    <name type="scientific">Actinophytocola xanthii</name>
    <dbReference type="NCBI Taxonomy" id="1912961"/>
    <lineage>
        <taxon>Bacteria</taxon>
        <taxon>Bacillati</taxon>
        <taxon>Actinomycetota</taxon>
        <taxon>Actinomycetes</taxon>
        <taxon>Pseudonocardiales</taxon>
        <taxon>Pseudonocardiaceae</taxon>
    </lineage>
</organism>
<keyword evidence="1" id="KW-1133">Transmembrane helix</keyword>
<name>A0A1Q8C004_9PSEU</name>
<keyword evidence="1" id="KW-0472">Membrane</keyword>
<feature type="transmembrane region" description="Helical" evidence="1">
    <location>
        <begin position="207"/>
        <end position="227"/>
    </location>
</feature>
<dbReference type="STRING" id="1912961.BU204_35450"/>
<accession>A0A1Q8C004</accession>
<keyword evidence="4" id="KW-1185">Reference proteome</keyword>
<evidence type="ECO:0000256" key="1">
    <source>
        <dbReference type="SAM" id="Phobius"/>
    </source>
</evidence>
<dbReference type="PANTHER" id="PTHR23028:SF131">
    <property type="entry name" value="BLR2367 PROTEIN"/>
    <property type="match status" value="1"/>
</dbReference>
<dbReference type="Pfam" id="PF01757">
    <property type="entry name" value="Acyl_transf_3"/>
    <property type="match status" value="1"/>
</dbReference>
<feature type="transmembrane region" description="Helical" evidence="1">
    <location>
        <begin position="35"/>
        <end position="60"/>
    </location>
</feature>
<dbReference type="EMBL" id="MSIE01000103">
    <property type="protein sequence ID" value="OLF07683.1"/>
    <property type="molecule type" value="Genomic_DNA"/>
</dbReference>
<dbReference type="InterPro" id="IPR002656">
    <property type="entry name" value="Acyl_transf_3_dom"/>
</dbReference>
<feature type="transmembrane region" description="Helical" evidence="1">
    <location>
        <begin position="295"/>
        <end position="317"/>
    </location>
</feature>
<feature type="transmembrane region" description="Helical" evidence="1">
    <location>
        <begin position="141"/>
        <end position="160"/>
    </location>
</feature>
<evidence type="ECO:0000313" key="3">
    <source>
        <dbReference type="EMBL" id="OLF07683.1"/>
    </source>
</evidence>
<feature type="transmembrane region" description="Helical" evidence="1">
    <location>
        <begin position="80"/>
        <end position="100"/>
    </location>
</feature>
<proteinExistence type="predicted"/>
<evidence type="ECO:0000259" key="2">
    <source>
        <dbReference type="Pfam" id="PF01757"/>
    </source>
</evidence>
<feature type="transmembrane region" description="Helical" evidence="1">
    <location>
        <begin position="6"/>
        <end position="23"/>
    </location>
</feature>
<gene>
    <name evidence="3" type="ORF">BU204_35450</name>
</gene>
<dbReference type="InterPro" id="IPR050879">
    <property type="entry name" value="Acyltransferase_3"/>
</dbReference>
<feature type="transmembrane region" description="Helical" evidence="1">
    <location>
        <begin position="263"/>
        <end position="283"/>
    </location>
</feature>
<keyword evidence="1" id="KW-0812">Transmembrane</keyword>
<dbReference type="GO" id="GO:0016747">
    <property type="term" value="F:acyltransferase activity, transferring groups other than amino-acyl groups"/>
    <property type="evidence" value="ECO:0007669"/>
    <property type="project" value="InterPro"/>
</dbReference>
<dbReference type="AlphaFoldDB" id="A0A1Q8C004"/>
<reference evidence="3 4" key="1">
    <citation type="submission" date="2016-12" db="EMBL/GenBank/DDBJ databases">
        <title>The draft genome sequence of Actinophytocola sp. 11-183.</title>
        <authorList>
            <person name="Wang W."/>
            <person name="Yuan L."/>
        </authorList>
    </citation>
    <scope>NUCLEOTIDE SEQUENCE [LARGE SCALE GENOMIC DNA]</scope>
    <source>
        <strain evidence="3 4">11-183</strain>
    </source>
</reference>
<comment type="caution">
    <text evidence="3">The sequence shown here is derived from an EMBL/GenBank/DDBJ whole genome shotgun (WGS) entry which is preliminary data.</text>
</comment>